<dbReference type="Gene3D" id="3.90.1200.10">
    <property type="match status" value="1"/>
</dbReference>
<dbReference type="SUPFAM" id="SSF56112">
    <property type="entry name" value="Protein kinase-like (PK-like)"/>
    <property type="match status" value="1"/>
</dbReference>
<dbReference type="RefSeq" id="WP_015792610.1">
    <property type="nucleotide sequence ID" value="NC_013131.1"/>
</dbReference>
<feature type="domain" description="Aminoglycoside phosphotransferase" evidence="1">
    <location>
        <begin position="156"/>
        <end position="225"/>
    </location>
</feature>
<dbReference type="InterPro" id="IPR002575">
    <property type="entry name" value="Aminoglycoside_PTrfase"/>
</dbReference>
<keyword evidence="3" id="KW-1185">Reference proteome</keyword>
<evidence type="ECO:0000259" key="1">
    <source>
        <dbReference type="Pfam" id="PF01636"/>
    </source>
</evidence>
<dbReference type="HOGENOM" id="CLU_077925_1_0_11"/>
<dbReference type="eggNOG" id="COG0510">
    <property type="taxonomic scope" value="Bacteria"/>
</dbReference>
<name>C7QEW1_CATAD</name>
<dbReference type="Pfam" id="PF01636">
    <property type="entry name" value="APH"/>
    <property type="match status" value="1"/>
</dbReference>
<dbReference type="Proteomes" id="UP000000851">
    <property type="component" value="Chromosome"/>
</dbReference>
<evidence type="ECO:0000313" key="3">
    <source>
        <dbReference type="Proteomes" id="UP000000851"/>
    </source>
</evidence>
<reference evidence="2 3" key="1">
    <citation type="journal article" date="2009" name="Stand. Genomic Sci.">
        <title>Complete genome sequence of Catenulispora acidiphila type strain (ID 139908).</title>
        <authorList>
            <person name="Copeland A."/>
            <person name="Lapidus A."/>
            <person name="Glavina Del Rio T."/>
            <person name="Nolan M."/>
            <person name="Lucas S."/>
            <person name="Chen F."/>
            <person name="Tice H."/>
            <person name="Cheng J.F."/>
            <person name="Bruce D."/>
            <person name="Goodwin L."/>
            <person name="Pitluck S."/>
            <person name="Mikhailova N."/>
            <person name="Pati A."/>
            <person name="Ivanova N."/>
            <person name="Mavromatis K."/>
            <person name="Chen A."/>
            <person name="Palaniappan K."/>
            <person name="Chain P."/>
            <person name="Land M."/>
            <person name="Hauser L."/>
            <person name="Chang Y.J."/>
            <person name="Jeffries C.D."/>
            <person name="Chertkov O."/>
            <person name="Brettin T."/>
            <person name="Detter J.C."/>
            <person name="Han C."/>
            <person name="Ali Z."/>
            <person name="Tindall B.J."/>
            <person name="Goker M."/>
            <person name="Bristow J."/>
            <person name="Eisen J.A."/>
            <person name="Markowitz V."/>
            <person name="Hugenholtz P."/>
            <person name="Kyrpides N.C."/>
            <person name="Klenk H.P."/>
        </authorList>
    </citation>
    <scope>NUCLEOTIDE SEQUENCE [LARGE SCALE GENOMIC DNA]</scope>
    <source>
        <strain evidence="3">DSM 44928 / JCM 14897 / NBRC 102108 / NRRL B-24433 / ID139908</strain>
    </source>
</reference>
<dbReference type="OrthoDB" id="2570531at2"/>
<keyword evidence="2" id="KW-0808">Transferase</keyword>
<dbReference type="EMBL" id="CP001700">
    <property type="protein sequence ID" value="ACU72881.1"/>
    <property type="molecule type" value="Genomic_DNA"/>
</dbReference>
<proteinExistence type="predicted"/>
<sequence>MVRATFTDLPDQVLAELADLAGPVKEFIPAVLGNHADVVGELRTSRGRAFIKGARLLPNQRGGGAEAWSLLNEAEVLHAVRPYAPELLWRFDVAGWRIVGFEFVHGRHADYAPGSPDLEPISVAVEELATRDCPPSVKLRVEDRYRALDDRAGVFASDGLVHCDLSPDNVLITVDGAVRIVDWAFVSRGASWLEFGFMMPWLIRAGHSPQAAESWLARFPLWSSADPEHTNLFASLLNQTWSRRNVEGAPPWLVEYAGLVRAWLEARTATSS</sequence>
<protein>
    <submittedName>
        <fullName evidence="2">Aminoglycoside phosphotransferase</fullName>
    </submittedName>
</protein>
<dbReference type="AlphaFoldDB" id="C7QEW1"/>
<dbReference type="STRING" id="479433.Caci_4013"/>
<dbReference type="GO" id="GO:0016740">
    <property type="term" value="F:transferase activity"/>
    <property type="evidence" value="ECO:0007669"/>
    <property type="project" value="UniProtKB-KW"/>
</dbReference>
<dbReference type="KEGG" id="cai:Caci_4013"/>
<dbReference type="InParanoid" id="C7QEW1"/>
<gene>
    <name evidence="2" type="ordered locus">Caci_4013</name>
</gene>
<evidence type="ECO:0000313" key="2">
    <source>
        <dbReference type="EMBL" id="ACU72881.1"/>
    </source>
</evidence>
<organism evidence="2 3">
    <name type="scientific">Catenulispora acidiphila (strain DSM 44928 / JCM 14897 / NBRC 102108 / NRRL B-24433 / ID139908)</name>
    <dbReference type="NCBI Taxonomy" id="479433"/>
    <lineage>
        <taxon>Bacteria</taxon>
        <taxon>Bacillati</taxon>
        <taxon>Actinomycetota</taxon>
        <taxon>Actinomycetes</taxon>
        <taxon>Catenulisporales</taxon>
        <taxon>Catenulisporaceae</taxon>
        <taxon>Catenulispora</taxon>
    </lineage>
</organism>
<dbReference type="InterPro" id="IPR011009">
    <property type="entry name" value="Kinase-like_dom_sf"/>
</dbReference>
<accession>C7QEW1</accession>